<evidence type="ECO:0000256" key="3">
    <source>
        <dbReference type="ARBA" id="ARBA00023136"/>
    </source>
</evidence>
<evidence type="ECO:0000256" key="1">
    <source>
        <dbReference type="ARBA" id="ARBA00004325"/>
    </source>
</evidence>
<comment type="subcellular location">
    <subcellularLocation>
        <location evidence="1">Mitochondrion membrane</location>
    </subcellularLocation>
</comment>
<keyword evidence="3" id="KW-0472">Membrane</keyword>
<dbReference type="GO" id="GO:0031966">
    <property type="term" value="C:mitochondrial membrane"/>
    <property type="evidence" value="ECO:0007669"/>
    <property type="project" value="UniProtKB-SubCell"/>
</dbReference>
<dbReference type="PANTHER" id="PTHR28074">
    <property type="entry name" value="ATP SYNTHASE SUBUNIT K, MITOCHONDRIAL"/>
    <property type="match status" value="1"/>
</dbReference>
<name>A0A6A6RQE4_9PLEO</name>
<evidence type="ECO:0000256" key="2">
    <source>
        <dbReference type="ARBA" id="ARBA00023128"/>
    </source>
</evidence>
<evidence type="ECO:0000313" key="5">
    <source>
        <dbReference type="Proteomes" id="UP000799753"/>
    </source>
</evidence>
<protein>
    <recommendedName>
        <fullName evidence="6">ATP synthase subunit K, mitochondrial</fullName>
    </recommendedName>
</protein>
<reference evidence="4" key="1">
    <citation type="journal article" date="2020" name="Stud. Mycol.">
        <title>101 Dothideomycetes genomes: a test case for predicting lifestyles and emergence of pathogens.</title>
        <authorList>
            <person name="Haridas S."/>
            <person name="Albert R."/>
            <person name="Binder M."/>
            <person name="Bloem J."/>
            <person name="Labutti K."/>
            <person name="Salamov A."/>
            <person name="Andreopoulos B."/>
            <person name="Baker S."/>
            <person name="Barry K."/>
            <person name="Bills G."/>
            <person name="Bluhm B."/>
            <person name="Cannon C."/>
            <person name="Castanera R."/>
            <person name="Culley D."/>
            <person name="Daum C."/>
            <person name="Ezra D."/>
            <person name="Gonzalez J."/>
            <person name="Henrissat B."/>
            <person name="Kuo A."/>
            <person name="Liang C."/>
            <person name="Lipzen A."/>
            <person name="Lutzoni F."/>
            <person name="Magnuson J."/>
            <person name="Mondo S."/>
            <person name="Nolan M."/>
            <person name="Ohm R."/>
            <person name="Pangilinan J."/>
            <person name="Park H.-J."/>
            <person name="Ramirez L."/>
            <person name="Alfaro M."/>
            <person name="Sun H."/>
            <person name="Tritt A."/>
            <person name="Yoshinaga Y."/>
            <person name="Zwiers L.-H."/>
            <person name="Turgeon B."/>
            <person name="Goodwin S."/>
            <person name="Spatafora J."/>
            <person name="Crous P."/>
            <person name="Grigoriev I."/>
        </authorList>
    </citation>
    <scope>NUCLEOTIDE SEQUENCE</scope>
    <source>
        <strain evidence="4">CBS 473.64</strain>
    </source>
</reference>
<dbReference type="AlphaFoldDB" id="A0A6A6RQE4"/>
<dbReference type="PANTHER" id="PTHR28074:SF1">
    <property type="entry name" value="ATP SYNTHASE SUBUNIT K, MITOCHONDRIAL"/>
    <property type="match status" value="1"/>
</dbReference>
<dbReference type="GO" id="GO:0015986">
    <property type="term" value="P:proton motive force-driven ATP synthesis"/>
    <property type="evidence" value="ECO:0007669"/>
    <property type="project" value="TreeGrafter"/>
</dbReference>
<organism evidence="4 5">
    <name type="scientific">Massarina eburnea CBS 473.64</name>
    <dbReference type="NCBI Taxonomy" id="1395130"/>
    <lineage>
        <taxon>Eukaryota</taxon>
        <taxon>Fungi</taxon>
        <taxon>Dikarya</taxon>
        <taxon>Ascomycota</taxon>
        <taxon>Pezizomycotina</taxon>
        <taxon>Dothideomycetes</taxon>
        <taxon>Pleosporomycetidae</taxon>
        <taxon>Pleosporales</taxon>
        <taxon>Massarineae</taxon>
        <taxon>Massarinaceae</taxon>
        <taxon>Massarina</taxon>
    </lineage>
</organism>
<dbReference type="InterPro" id="IPR021278">
    <property type="entry name" value="ATP19"/>
</dbReference>
<evidence type="ECO:0008006" key="6">
    <source>
        <dbReference type="Google" id="ProtNLM"/>
    </source>
</evidence>
<proteinExistence type="predicted"/>
<dbReference type="OrthoDB" id="2094445at2759"/>
<dbReference type="Proteomes" id="UP000799753">
    <property type="component" value="Unassembled WGS sequence"/>
</dbReference>
<keyword evidence="2" id="KW-0496">Mitochondrion</keyword>
<dbReference type="Pfam" id="PF11022">
    <property type="entry name" value="ATP19"/>
    <property type="match status" value="1"/>
</dbReference>
<evidence type="ECO:0000313" key="4">
    <source>
        <dbReference type="EMBL" id="KAF2636811.1"/>
    </source>
</evidence>
<accession>A0A6A6RQE4</accession>
<dbReference type="EMBL" id="MU006796">
    <property type="protein sequence ID" value="KAF2636811.1"/>
    <property type="molecule type" value="Genomic_DNA"/>
</dbReference>
<gene>
    <name evidence="4" type="ORF">P280DRAFT_472708</name>
</gene>
<keyword evidence="5" id="KW-1185">Reference proteome</keyword>
<sequence length="51" mass="5451">MATLGTTFLGAYLSMGGSSKADANTPPINAKNKEEESFIKDFVKKAQGEKK</sequence>